<evidence type="ECO:0000259" key="4">
    <source>
        <dbReference type="Pfam" id="PF00149"/>
    </source>
</evidence>
<protein>
    <submittedName>
        <fullName evidence="5">Metallo-dependent phosphatase</fullName>
    </submittedName>
</protein>
<dbReference type="InterPro" id="IPR029052">
    <property type="entry name" value="Metallo-depent_PP-like"/>
</dbReference>
<reference evidence="5" key="2">
    <citation type="journal article" date="2020" name="Nat. Commun.">
        <title>Large-scale genome sequencing of mycorrhizal fungi provides insights into the early evolution of symbiotic traits.</title>
        <authorList>
            <person name="Miyauchi S."/>
            <person name="Kiss E."/>
            <person name="Kuo A."/>
            <person name="Drula E."/>
            <person name="Kohler A."/>
            <person name="Sanchez-Garcia M."/>
            <person name="Morin E."/>
            <person name="Andreopoulos B."/>
            <person name="Barry K.W."/>
            <person name="Bonito G."/>
            <person name="Buee M."/>
            <person name="Carver A."/>
            <person name="Chen C."/>
            <person name="Cichocki N."/>
            <person name="Clum A."/>
            <person name="Culley D."/>
            <person name="Crous P.W."/>
            <person name="Fauchery L."/>
            <person name="Girlanda M."/>
            <person name="Hayes R.D."/>
            <person name="Keri Z."/>
            <person name="LaButti K."/>
            <person name="Lipzen A."/>
            <person name="Lombard V."/>
            <person name="Magnuson J."/>
            <person name="Maillard F."/>
            <person name="Murat C."/>
            <person name="Nolan M."/>
            <person name="Ohm R.A."/>
            <person name="Pangilinan J."/>
            <person name="Pereira M.F."/>
            <person name="Perotto S."/>
            <person name="Peter M."/>
            <person name="Pfister S."/>
            <person name="Riley R."/>
            <person name="Sitrit Y."/>
            <person name="Stielow J.B."/>
            <person name="Szollosi G."/>
            <person name="Zifcakova L."/>
            <person name="Stursova M."/>
            <person name="Spatafora J.W."/>
            <person name="Tedersoo L."/>
            <person name="Vaario L.M."/>
            <person name="Yamada A."/>
            <person name="Yan M."/>
            <person name="Wang P."/>
            <person name="Xu J."/>
            <person name="Bruns T."/>
            <person name="Baldrian P."/>
            <person name="Vilgalys R."/>
            <person name="Dunand C."/>
            <person name="Henrissat B."/>
            <person name="Grigoriev I.V."/>
            <person name="Hibbett D."/>
            <person name="Nagy L.G."/>
            <person name="Martin F.M."/>
        </authorList>
    </citation>
    <scope>NUCLEOTIDE SEQUENCE</scope>
    <source>
        <strain evidence="5">Prilba</strain>
    </source>
</reference>
<keyword evidence="3" id="KW-0732">Signal</keyword>
<keyword evidence="2" id="KW-0325">Glycoprotein</keyword>
<keyword evidence="6" id="KW-1185">Reference proteome</keyword>
<dbReference type="Pfam" id="PF00149">
    <property type="entry name" value="Metallophos"/>
    <property type="match status" value="1"/>
</dbReference>
<dbReference type="Proteomes" id="UP000759537">
    <property type="component" value="Unassembled WGS sequence"/>
</dbReference>
<dbReference type="GO" id="GO:0005615">
    <property type="term" value="C:extracellular space"/>
    <property type="evidence" value="ECO:0007669"/>
    <property type="project" value="TreeGrafter"/>
</dbReference>
<sequence>MARVFQLVVYAVLALQSSAVTYGPSSYAPPGAFPTSLYSSYYNNPTATSAQPQPVISDPVLHKVYPAGLTSPNNIPQNDTQDPHVLPPRASDDLLLQAAISQVKWLFASPATASNNCTLCTGALQAGKFLALAAPEQGPAFAIFLCQQFQLSSTCNVTYSSTTLGPVVTQVLAYANISGYDGQMICQNFVPKSCSLPPTPPLNLTGWFSKPKPNPLPPPKKPSGQRVKVLHLSDFHIDPRYATGAEANCTSGLCCRTNDFNPTSTNKSLVPAPRYGSFQCDTPFSLAASVVETIPVLTGTENTGFAWTIYTGDLVSHDSENQLSRDYVMYAETVLYDLFKRTLGSGPVYAALGNHDSYNQAQDAPHSLGGALADQFSWNYDHVASLWNVEQWIPQSAVAQARAHYAAYSVQRTDGLRVITLNTDLWYRANWFSYINLSHPDTSGMLRFLTDELQDAEDKGDRVWIMGHVLSGWDGSNALEAPSNLFYQIVDRFSPHVIANIFYGHTHEDQFSIFYANNATNISAQTALTMSWIAPSITPLTNLNSGFRVYEVDSATFDILDAHTCVAY</sequence>
<dbReference type="SUPFAM" id="SSF56300">
    <property type="entry name" value="Metallo-dependent phosphatases"/>
    <property type="match status" value="1"/>
</dbReference>
<dbReference type="Gene3D" id="3.60.21.10">
    <property type="match status" value="1"/>
</dbReference>
<organism evidence="5 6">
    <name type="scientific">Russula ochroleuca</name>
    <dbReference type="NCBI Taxonomy" id="152965"/>
    <lineage>
        <taxon>Eukaryota</taxon>
        <taxon>Fungi</taxon>
        <taxon>Dikarya</taxon>
        <taxon>Basidiomycota</taxon>
        <taxon>Agaricomycotina</taxon>
        <taxon>Agaricomycetes</taxon>
        <taxon>Russulales</taxon>
        <taxon>Russulaceae</taxon>
        <taxon>Russula</taxon>
    </lineage>
</organism>
<gene>
    <name evidence="5" type="ORF">DFH94DRAFT_732772</name>
</gene>
<dbReference type="InterPro" id="IPR041805">
    <property type="entry name" value="ASMase/PPN1_MPP"/>
</dbReference>
<name>A0A9P5TAC9_9AGAM</name>
<dbReference type="EMBL" id="WHVB01000006">
    <property type="protein sequence ID" value="KAF8481749.1"/>
    <property type="molecule type" value="Genomic_DNA"/>
</dbReference>
<dbReference type="OrthoDB" id="282973at2759"/>
<dbReference type="PANTHER" id="PTHR10340">
    <property type="entry name" value="SPHINGOMYELIN PHOSPHODIESTERASE"/>
    <property type="match status" value="1"/>
</dbReference>
<proteinExistence type="predicted"/>
<reference evidence="5" key="1">
    <citation type="submission" date="2019-10" db="EMBL/GenBank/DDBJ databases">
        <authorList>
            <consortium name="DOE Joint Genome Institute"/>
            <person name="Kuo A."/>
            <person name="Miyauchi S."/>
            <person name="Kiss E."/>
            <person name="Drula E."/>
            <person name="Kohler A."/>
            <person name="Sanchez-Garcia M."/>
            <person name="Andreopoulos B."/>
            <person name="Barry K.W."/>
            <person name="Bonito G."/>
            <person name="Buee M."/>
            <person name="Carver A."/>
            <person name="Chen C."/>
            <person name="Cichocki N."/>
            <person name="Clum A."/>
            <person name="Culley D."/>
            <person name="Crous P.W."/>
            <person name="Fauchery L."/>
            <person name="Girlanda M."/>
            <person name="Hayes R."/>
            <person name="Keri Z."/>
            <person name="LaButti K."/>
            <person name="Lipzen A."/>
            <person name="Lombard V."/>
            <person name="Magnuson J."/>
            <person name="Maillard F."/>
            <person name="Morin E."/>
            <person name="Murat C."/>
            <person name="Nolan M."/>
            <person name="Ohm R."/>
            <person name="Pangilinan J."/>
            <person name="Pereira M."/>
            <person name="Perotto S."/>
            <person name="Peter M."/>
            <person name="Riley R."/>
            <person name="Sitrit Y."/>
            <person name="Stielow B."/>
            <person name="Szollosi G."/>
            <person name="Zifcakova L."/>
            <person name="Stursova M."/>
            <person name="Spatafora J.W."/>
            <person name="Tedersoo L."/>
            <person name="Vaario L.-M."/>
            <person name="Yamada A."/>
            <person name="Yan M."/>
            <person name="Wang P."/>
            <person name="Xu J."/>
            <person name="Bruns T."/>
            <person name="Baldrian P."/>
            <person name="Vilgalys R."/>
            <person name="Henrissat B."/>
            <person name="Grigoriev I.V."/>
            <person name="Hibbett D."/>
            <person name="Nagy L.G."/>
            <person name="Martin F.M."/>
        </authorList>
    </citation>
    <scope>NUCLEOTIDE SEQUENCE</scope>
    <source>
        <strain evidence="5">Prilba</strain>
    </source>
</reference>
<feature type="chain" id="PRO_5040497137" evidence="3">
    <location>
        <begin position="20"/>
        <end position="568"/>
    </location>
</feature>
<evidence type="ECO:0000313" key="5">
    <source>
        <dbReference type="EMBL" id="KAF8481749.1"/>
    </source>
</evidence>
<evidence type="ECO:0000313" key="6">
    <source>
        <dbReference type="Proteomes" id="UP000759537"/>
    </source>
</evidence>
<comment type="caution">
    <text evidence="5">The sequence shown here is derived from an EMBL/GenBank/DDBJ whole genome shotgun (WGS) entry which is preliminary data.</text>
</comment>
<evidence type="ECO:0000256" key="3">
    <source>
        <dbReference type="SAM" id="SignalP"/>
    </source>
</evidence>
<dbReference type="GO" id="GO:0008081">
    <property type="term" value="F:phosphoric diester hydrolase activity"/>
    <property type="evidence" value="ECO:0007669"/>
    <property type="project" value="TreeGrafter"/>
</dbReference>
<feature type="domain" description="Calcineurin-like phosphoesterase" evidence="4">
    <location>
        <begin position="228"/>
        <end position="508"/>
    </location>
</feature>
<accession>A0A9P5TAC9</accession>
<dbReference type="InterPro" id="IPR004843">
    <property type="entry name" value="Calcineurin-like_PHP"/>
</dbReference>
<dbReference type="CDD" id="cd00842">
    <property type="entry name" value="MPP_ASMase"/>
    <property type="match status" value="1"/>
</dbReference>
<evidence type="ECO:0000256" key="1">
    <source>
        <dbReference type="ARBA" id="ARBA00022801"/>
    </source>
</evidence>
<feature type="signal peptide" evidence="3">
    <location>
        <begin position="1"/>
        <end position="19"/>
    </location>
</feature>
<keyword evidence="1" id="KW-0378">Hydrolase</keyword>
<dbReference type="AlphaFoldDB" id="A0A9P5TAC9"/>
<evidence type="ECO:0000256" key="2">
    <source>
        <dbReference type="ARBA" id="ARBA00023180"/>
    </source>
</evidence>
<dbReference type="PANTHER" id="PTHR10340:SF27">
    <property type="entry name" value="ACL091CP"/>
    <property type="match status" value="1"/>
</dbReference>